<protein>
    <submittedName>
        <fullName evidence="1">Uncharacterized protein</fullName>
    </submittedName>
</protein>
<proteinExistence type="predicted"/>
<evidence type="ECO:0000313" key="2">
    <source>
        <dbReference type="Proteomes" id="UP000831701"/>
    </source>
</evidence>
<reference evidence="1" key="1">
    <citation type="submission" date="2022-04" db="EMBL/GenBank/DDBJ databases">
        <title>Jade perch genome.</title>
        <authorList>
            <person name="Chao B."/>
        </authorList>
    </citation>
    <scope>NUCLEOTIDE SEQUENCE</scope>
    <source>
        <strain evidence="1">CB-2022</strain>
    </source>
</reference>
<sequence length="185" mass="20036">MLAGFNLSPVPQSPGAAGVFMVTDGGEYTFNFTAARAACLSLNVTMATMAQMERALWGGLETCKFGWIAEQIAVVPRVTSHTKCGKGKTGVVQWLANPDKKFGAFCFNASGTFYLLFMFLYWTVKYLIGNVDTKLDLLRHADSTEPNLDTSAAIDSHASASDEANNGDGADVFHSYSFSRDDAFE</sequence>
<keyword evidence="2" id="KW-1185">Reference proteome</keyword>
<dbReference type="EMBL" id="CM041536">
    <property type="protein sequence ID" value="KAI3371003.1"/>
    <property type="molecule type" value="Genomic_DNA"/>
</dbReference>
<gene>
    <name evidence="1" type="ORF">L3Q82_023652</name>
</gene>
<comment type="caution">
    <text evidence="1">The sequence shown here is derived from an EMBL/GenBank/DDBJ whole genome shotgun (WGS) entry which is preliminary data.</text>
</comment>
<accession>A0ACB8WWD9</accession>
<organism evidence="1 2">
    <name type="scientific">Scortum barcoo</name>
    <name type="common">barcoo grunter</name>
    <dbReference type="NCBI Taxonomy" id="214431"/>
    <lineage>
        <taxon>Eukaryota</taxon>
        <taxon>Metazoa</taxon>
        <taxon>Chordata</taxon>
        <taxon>Craniata</taxon>
        <taxon>Vertebrata</taxon>
        <taxon>Euteleostomi</taxon>
        <taxon>Actinopterygii</taxon>
        <taxon>Neopterygii</taxon>
        <taxon>Teleostei</taxon>
        <taxon>Neoteleostei</taxon>
        <taxon>Acanthomorphata</taxon>
        <taxon>Eupercaria</taxon>
        <taxon>Centrarchiformes</taxon>
        <taxon>Terapontoidei</taxon>
        <taxon>Terapontidae</taxon>
        <taxon>Scortum</taxon>
    </lineage>
</organism>
<name>A0ACB8WWD9_9TELE</name>
<evidence type="ECO:0000313" key="1">
    <source>
        <dbReference type="EMBL" id="KAI3371003.1"/>
    </source>
</evidence>
<dbReference type="Proteomes" id="UP000831701">
    <property type="component" value="Chromosome 6"/>
</dbReference>